<keyword evidence="2" id="KW-0479">Metal-binding</keyword>
<comment type="caution">
    <text evidence="4">The sequence shown here is derived from an EMBL/GenBank/DDBJ whole genome shotgun (WGS) entry which is preliminary data.</text>
</comment>
<evidence type="ECO:0000256" key="2">
    <source>
        <dbReference type="ARBA" id="ARBA00022723"/>
    </source>
</evidence>
<evidence type="ECO:0000313" key="4">
    <source>
        <dbReference type="EMBL" id="PWK62267.1"/>
    </source>
</evidence>
<dbReference type="GO" id="GO:0019752">
    <property type="term" value="P:carboxylic acid metabolic process"/>
    <property type="evidence" value="ECO:0007669"/>
    <property type="project" value="UniProtKB-ARBA"/>
</dbReference>
<organism evidence="4 5">
    <name type="scientific">Roseicyclus mahoneyensis</name>
    <dbReference type="NCBI Taxonomy" id="164332"/>
    <lineage>
        <taxon>Bacteria</taxon>
        <taxon>Pseudomonadati</taxon>
        <taxon>Pseudomonadota</taxon>
        <taxon>Alphaproteobacteria</taxon>
        <taxon>Rhodobacterales</taxon>
        <taxon>Roseobacteraceae</taxon>
        <taxon>Roseicyclus</taxon>
    </lineage>
</organism>
<dbReference type="AlphaFoldDB" id="A0A316GM56"/>
<dbReference type="OrthoDB" id="5197601at2"/>
<keyword evidence="5" id="KW-1185">Reference proteome</keyword>
<dbReference type="PANTHER" id="PTHR11820:SF112">
    <property type="entry name" value="FUMARYLACETOACETATE HYDROLASE FAMILY PROTEIN (AFU_ORTHOLOGUE AFUA_1G02370)-RELATED"/>
    <property type="match status" value="1"/>
</dbReference>
<feature type="domain" description="Fumarylacetoacetase-like C-terminal" evidence="3">
    <location>
        <begin position="69"/>
        <end position="273"/>
    </location>
</feature>
<accession>A0A316GM56</accession>
<dbReference type="Proteomes" id="UP000245708">
    <property type="component" value="Unassembled WGS sequence"/>
</dbReference>
<dbReference type="RefSeq" id="WP_109664501.1">
    <property type="nucleotide sequence ID" value="NZ_QGGW01000001.1"/>
</dbReference>
<dbReference type="SUPFAM" id="SSF56529">
    <property type="entry name" value="FAH"/>
    <property type="match status" value="1"/>
</dbReference>
<dbReference type="PANTHER" id="PTHR11820">
    <property type="entry name" value="ACYLPYRUVASE"/>
    <property type="match status" value="1"/>
</dbReference>
<comment type="similarity">
    <text evidence="1">Belongs to the FAH family.</text>
</comment>
<proteinExistence type="inferred from homology"/>
<dbReference type="GO" id="GO:0016853">
    <property type="term" value="F:isomerase activity"/>
    <property type="evidence" value="ECO:0007669"/>
    <property type="project" value="UniProtKB-ARBA"/>
</dbReference>
<gene>
    <name evidence="4" type="ORF">C7455_101293</name>
</gene>
<dbReference type="InterPro" id="IPR011234">
    <property type="entry name" value="Fumarylacetoacetase-like_C"/>
</dbReference>
<dbReference type="Gene3D" id="3.90.850.10">
    <property type="entry name" value="Fumarylacetoacetase-like, C-terminal domain"/>
    <property type="match status" value="1"/>
</dbReference>
<dbReference type="GO" id="GO:0046872">
    <property type="term" value="F:metal ion binding"/>
    <property type="evidence" value="ECO:0007669"/>
    <property type="project" value="UniProtKB-KW"/>
</dbReference>
<dbReference type="FunFam" id="3.90.850.10:FF:000002">
    <property type="entry name" value="2-hydroxyhepta-2,4-diene-1,7-dioate isomerase"/>
    <property type="match status" value="1"/>
</dbReference>
<reference evidence="4 5" key="1">
    <citation type="submission" date="2018-05" db="EMBL/GenBank/DDBJ databases">
        <title>Genomic Encyclopedia of Type Strains, Phase IV (KMG-IV): sequencing the most valuable type-strain genomes for metagenomic binning, comparative biology and taxonomic classification.</title>
        <authorList>
            <person name="Goeker M."/>
        </authorList>
    </citation>
    <scope>NUCLEOTIDE SEQUENCE [LARGE SCALE GENOMIC DNA]</scope>
    <source>
        <strain evidence="4 5">DSM 16097</strain>
    </source>
</reference>
<protein>
    <submittedName>
        <fullName evidence="4">2-keto-4-pentenoate hydratase/2-oxohepta-3-ene-1,7-dioic acid hydratase in catechol pathway</fullName>
    </submittedName>
</protein>
<dbReference type="EMBL" id="QGGW01000001">
    <property type="protein sequence ID" value="PWK62267.1"/>
    <property type="molecule type" value="Genomic_DNA"/>
</dbReference>
<evidence type="ECO:0000256" key="1">
    <source>
        <dbReference type="ARBA" id="ARBA00010211"/>
    </source>
</evidence>
<evidence type="ECO:0000313" key="5">
    <source>
        <dbReference type="Proteomes" id="UP000245708"/>
    </source>
</evidence>
<sequence length="274" mass="28880">MRLAAYRQNGATRLGLRDSGTLRDIGPFPASSQGFERLAQDAATGAITPGAVVEGAVDPAMPVVQDARIICIGLNYAEHAREGGREPPAYPGIFFRVDTSLAAAGATVSSGGISDKLDYEAELLVVIGKGGRHIPEDQALDHVFGYGVFNDISVRDYQQKGAQWTPGKNVDGTGIVGDEIVTPEDLPPGATGLQVRAILNGQVMQDANTDIMIFPVARAIAIISDFMTLRPGDLIATGTPSGVGYARTPPVWMRPGDEIVVEVEQVGRVSARIG</sequence>
<evidence type="ECO:0000259" key="3">
    <source>
        <dbReference type="Pfam" id="PF01557"/>
    </source>
</evidence>
<dbReference type="InterPro" id="IPR036663">
    <property type="entry name" value="Fumarylacetoacetase_C_sf"/>
</dbReference>
<name>A0A316GM56_9RHOB</name>
<dbReference type="Pfam" id="PF01557">
    <property type="entry name" value="FAA_hydrolase"/>
    <property type="match status" value="1"/>
</dbReference>